<feature type="compositionally biased region" description="Basic and acidic residues" evidence="3">
    <location>
        <begin position="375"/>
        <end position="386"/>
    </location>
</feature>
<feature type="compositionally biased region" description="Acidic residues" evidence="3">
    <location>
        <begin position="357"/>
        <end position="374"/>
    </location>
</feature>
<reference evidence="4 5" key="1">
    <citation type="submission" date="2018-10" db="EMBL/GenBank/DDBJ databases">
        <title>Genome sequence of Verticillium nonalfalfae VnAa140.</title>
        <authorList>
            <person name="Stajich J.E."/>
            <person name="Kasson M.T."/>
        </authorList>
    </citation>
    <scope>NUCLEOTIDE SEQUENCE [LARGE SCALE GENOMIC DNA]</scope>
    <source>
        <strain evidence="4 5">VnAa140</strain>
    </source>
</reference>
<evidence type="ECO:0000256" key="2">
    <source>
        <dbReference type="ARBA" id="ARBA00023054"/>
    </source>
</evidence>
<dbReference type="EMBL" id="RBVV01000001">
    <property type="protein sequence ID" value="RNJ61172.1"/>
    <property type="molecule type" value="Genomic_DNA"/>
</dbReference>
<protein>
    <recommendedName>
        <fullName evidence="6">SPT2 chromatin protein</fullName>
    </recommendedName>
</protein>
<gene>
    <name evidence="4" type="ORF">D7B24_000024</name>
</gene>
<evidence type="ECO:0000313" key="5">
    <source>
        <dbReference type="Proteomes" id="UP000267145"/>
    </source>
</evidence>
<dbReference type="RefSeq" id="XP_028499330.1">
    <property type="nucleotide sequence ID" value="XM_028634290.1"/>
</dbReference>
<proteinExistence type="inferred from homology"/>
<feature type="region of interest" description="Disordered" evidence="3">
    <location>
        <begin position="32"/>
        <end position="386"/>
    </location>
</feature>
<keyword evidence="5" id="KW-1185">Reference proteome</keyword>
<feature type="compositionally biased region" description="Polar residues" evidence="3">
    <location>
        <begin position="222"/>
        <end position="236"/>
    </location>
</feature>
<feature type="compositionally biased region" description="Low complexity" evidence="3">
    <location>
        <begin position="136"/>
        <end position="156"/>
    </location>
</feature>
<feature type="compositionally biased region" description="Polar residues" evidence="3">
    <location>
        <begin position="70"/>
        <end position="87"/>
    </location>
</feature>
<comment type="similarity">
    <text evidence="1">Belongs to the SPT2 family.</text>
</comment>
<dbReference type="GeneID" id="39603713"/>
<dbReference type="InterPro" id="IPR013256">
    <property type="entry name" value="Chromatin_SPT2"/>
</dbReference>
<dbReference type="SMART" id="SM00784">
    <property type="entry name" value="SPT2"/>
    <property type="match status" value="1"/>
</dbReference>
<feature type="compositionally biased region" description="Low complexity" evidence="3">
    <location>
        <begin position="276"/>
        <end position="287"/>
    </location>
</feature>
<evidence type="ECO:0008006" key="6">
    <source>
        <dbReference type="Google" id="ProtNLM"/>
    </source>
</evidence>
<dbReference type="AlphaFoldDB" id="A0A3M9YMH0"/>
<dbReference type="Proteomes" id="UP000267145">
    <property type="component" value="Unassembled WGS sequence"/>
</dbReference>
<feature type="compositionally biased region" description="Acidic residues" evidence="3">
    <location>
        <begin position="325"/>
        <end position="346"/>
    </location>
</feature>
<feature type="region of interest" description="Disordered" evidence="3">
    <location>
        <begin position="393"/>
        <end position="412"/>
    </location>
</feature>
<name>A0A3M9YMH0_9PEZI</name>
<keyword evidence="2" id="KW-0175">Coiled coil</keyword>
<accession>A0A3M9YMH0</accession>
<evidence type="ECO:0000313" key="4">
    <source>
        <dbReference type="EMBL" id="RNJ61172.1"/>
    </source>
</evidence>
<feature type="compositionally biased region" description="Basic and acidic residues" evidence="3">
    <location>
        <begin position="182"/>
        <end position="201"/>
    </location>
</feature>
<feature type="compositionally biased region" description="Basic and acidic residues" evidence="3">
    <location>
        <begin position="248"/>
        <end position="272"/>
    </location>
</feature>
<dbReference type="Pfam" id="PF08243">
    <property type="entry name" value="SPT2"/>
    <property type="match status" value="1"/>
</dbReference>
<evidence type="ECO:0000256" key="1">
    <source>
        <dbReference type="ARBA" id="ARBA00006461"/>
    </source>
</evidence>
<organism evidence="4 5">
    <name type="scientific">Verticillium nonalfalfae</name>
    <dbReference type="NCBI Taxonomy" id="1051616"/>
    <lineage>
        <taxon>Eukaryota</taxon>
        <taxon>Fungi</taxon>
        <taxon>Dikarya</taxon>
        <taxon>Ascomycota</taxon>
        <taxon>Pezizomycotina</taxon>
        <taxon>Sordariomycetes</taxon>
        <taxon>Hypocreomycetidae</taxon>
        <taxon>Glomerellales</taxon>
        <taxon>Plectosphaerellaceae</taxon>
        <taxon>Verticillium</taxon>
    </lineage>
</organism>
<dbReference type="STRING" id="1051616.A0A3M9YMH0"/>
<sequence length="412" mass="43842">MPVSDFCGSGDEDGLGGAVHVTNECGQIGDLLASISGDSSRPSSTPPLPRANSNLKRKADEELRPAASKTPRTTPVASGGSATSTRPLTDKAPPTPYKGTAGNRPTAVSKPTYSSAVKAGSAPARSSNGASAAKLPASRPTPAAAAPAVKAAPPKKGSFAEIMARAQKAQSTMGQVGKIQHKVTERGVGRKEREEPAKDAKQPLARTSSKFKGSARPANGPSRPTNGSARPTNGTSRPGGPPHQRNIATKDPHSSVSGRGKDKRAPPVEEKKIKKAAVATTGYTGTARPRPGTTSKAKPAAPGGALLNPRTAPRYGGSSKRSRYDEDEDEEMDDFIDYDDEEEDDMGGPRYRYDSGSESDMEAGMDDIYDEEAEAERAARREDIEQERLEKRLKAEKEERKRKFLEQQRNRR</sequence>
<comment type="caution">
    <text evidence="4">The sequence shown here is derived from an EMBL/GenBank/DDBJ whole genome shotgun (WGS) entry which is preliminary data.</text>
</comment>
<evidence type="ECO:0000256" key="3">
    <source>
        <dbReference type="SAM" id="MobiDB-lite"/>
    </source>
</evidence>